<gene>
    <name evidence="3" type="ORF">GA0061094_2328</name>
</gene>
<dbReference type="OrthoDB" id="2081705at2"/>
<feature type="transmembrane region" description="Helical" evidence="1">
    <location>
        <begin position="116"/>
        <end position="136"/>
    </location>
</feature>
<protein>
    <recommendedName>
        <fullName evidence="2">DUF2062 domain-containing protein</fullName>
    </recommendedName>
</protein>
<dbReference type="EMBL" id="FMAU01000002">
    <property type="protein sequence ID" value="SCC07894.1"/>
    <property type="molecule type" value="Genomic_DNA"/>
</dbReference>
<feature type="transmembrane region" description="Helical" evidence="1">
    <location>
        <begin position="26"/>
        <end position="48"/>
    </location>
</feature>
<dbReference type="InterPro" id="IPR018639">
    <property type="entry name" value="DUF2062"/>
</dbReference>
<dbReference type="PANTHER" id="PTHR40547:SF1">
    <property type="entry name" value="SLL0298 PROTEIN"/>
    <property type="match status" value="1"/>
</dbReference>
<dbReference type="PANTHER" id="PTHR40547">
    <property type="entry name" value="SLL0298 PROTEIN"/>
    <property type="match status" value="1"/>
</dbReference>
<evidence type="ECO:0000313" key="4">
    <source>
        <dbReference type="Proteomes" id="UP000181997"/>
    </source>
</evidence>
<feature type="transmembrane region" description="Helical" evidence="1">
    <location>
        <begin position="60"/>
        <end position="82"/>
    </location>
</feature>
<dbReference type="Pfam" id="PF09835">
    <property type="entry name" value="DUF2062"/>
    <property type="match status" value="1"/>
</dbReference>
<keyword evidence="1" id="KW-1133">Transmembrane helix</keyword>
<accession>A0A0V8HJ54</accession>
<evidence type="ECO:0000313" key="3">
    <source>
        <dbReference type="EMBL" id="SCC07894.1"/>
    </source>
</evidence>
<dbReference type="AlphaFoldDB" id="A0A0V8HJ54"/>
<sequence length="157" mass="17501">MFKKYARTLKCLTLKLLRIKDNSHKISLGFTLGLMVNFVPSFGIGPVLSTLIAKIFKGNAYAGLVGGVFLIWAFPLCFYINYLVGNLLIPVEVTHANTVTNAVYSVHHSAVEIGKAFIIGMVVNVIFFGVIVYKVVHALISRHRHSLLTFVHKKWNV</sequence>
<keyword evidence="4" id="KW-1185">Reference proteome</keyword>
<evidence type="ECO:0000256" key="1">
    <source>
        <dbReference type="SAM" id="Phobius"/>
    </source>
</evidence>
<reference evidence="4" key="1">
    <citation type="submission" date="2016-08" db="EMBL/GenBank/DDBJ databases">
        <authorList>
            <person name="Varghese N."/>
            <person name="Submissions Spin"/>
        </authorList>
    </citation>
    <scope>NUCLEOTIDE SEQUENCE [LARGE SCALE GENOMIC DNA]</scope>
    <source>
        <strain evidence="4">SGD-1123</strain>
    </source>
</reference>
<organism evidence="3 4">
    <name type="scientific">[Bacillus] enclensis</name>
    <dbReference type="NCBI Taxonomy" id="1402860"/>
    <lineage>
        <taxon>Bacteria</taxon>
        <taxon>Bacillati</taxon>
        <taxon>Bacillota</taxon>
        <taxon>Bacilli</taxon>
        <taxon>Bacillales</taxon>
        <taxon>Bacillaceae</taxon>
        <taxon>Rossellomorea</taxon>
    </lineage>
</organism>
<name>A0A0V8HJ54_9BACI</name>
<dbReference type="Proteomes" id="UP000181997">
    <property type="component" value="Unassembled WGS sequence"/>
</dbReference>
<keyword evidence="1" id="KW-0812">Transmembrane</keyword>
<dbReference type="RefSeq" id="WP_032088657.1">
    <property type="nucleotide sequence ID" value="NZ_FMAU01000002.1"/>
</dbReference>
<proteinExistence type="predicted"/>
<keyword evidence="1" id="KW-0472">Membrane</keyword>
<evidence type="ECO:0000259" key="2">
    <source>
        <dbReference type="Pfam" id="PF09835"/>
    </source>
</evidence>
<feature type="domain" description="DUF2062" evidence="2">
    <location>
        <begin position="7"/>
        <end position="145"/>
    </location>
</feature>